<sequence>MTRPASAIGAPAAVAVALLLLTGCAAGDAGSEASSSSAPSASPSPSASSSDEPAAVDTSDWLEYATHDGDMTYRYPADWTLESESELFEPDGSYSRWMDSATLTAPNGQTLLRSSDFVDIGGMCEGPSTGEVLGSEPIDVAPLVEGEGEDEQVIATVALDGDPMVLSIGITAAANLGDGELACPFYNVFGTSDGGVSMGTHLQVSNDDPLWNVDSVDDARAYMETDEYATILEILRSVRTS</sequence>
<evidence type="ECO:0000313" key="4">
    <source>
        <dbReference type="Proteomes" id="UP001501599"/>
    </source>
</evidence>
<name>A0ABP5ML04_9MICO</name>
<evidence type="ECO:0008006" key="5">
    <source>
        <dbReference type="Google" id="ProtNLM"/>
    </source>
</evidence>
<dbReference type="RefSeq" id="WP_344344112.1">
    <property type="nucleotide sequence ID" value="NZ_BAAAQT010000008.1"/>
</dbReference>
<dbReference type="EMBL" id="BAAAQT010000008">
    <property type="protein sequence ID" value="GAA2175335.1"/>
    <property type="molecule type" value="Genomic_DNA"/>
</dbReference>
<comment type="caution">
    <text evidence="3">The sequence shown here is derived from an EMBL/GenBank/DDBJ whole genome shotgun (WGS) entry which is preliminary data.</text>
</comment>
<feature type="region of interest" description="Disordered" evidence="1">
    <location>
        <begin position="27"/>
        <end position="56"/>
    </location>
</feature>
<accession>A0ABP5ML04</accession>
<keyword evidence="2" id="KW-0732">Signal</keyword>
<dbReference type="PROSITE" id="PS51257">
    <property type="entry name" value="PROKAR_LIPOPROTEIN"/>
    <property type="match status" value="1"/>
</dbReference>
<organism evidence="3 4">
    <name type="scientific">Agrococcus versicolor</name>
    <dbReference type="NCBI Taxonomy" id="501482"/>
    <lineage>
        <taxon>Bacteria</taxon>
        <taxon>Bacillati</taxon>
        <taxon>Actinomycetota</taxon>
        <taxon>Actinomycetes</taxon>
        <taxon>Micrococcales</taxon>
        <taxon>Microbacteriaceae</taxon>
        <taxon>Agrococcus</taxon>
    </lineage>
</organism>
<feature type="chain" id="PRO_5047242669" description="Lipoprotein" evidence="2">
    <location>
        <begin position="26"/>
        <end position="241"/>
    </location>
</feature>
<keyword evidence="4" id="KW-1185">Reference proteome</keyword>
<feature type="compositionally biased region" description="Low complexity" evidence="1">
    <location>
        <begin position="27"/>
        <end position="55"/>
    </location>
</feature>
<proteinExistence type="predicted"/>
<feature type="signal peptide" evidence="2">
    <location>
        <begin position="1"/>
        <end position="25"/>
    </location>
</feature>
<reference evidence="4" key="1">
    <citation type="journal article" date="2019" name="Int. J. Syst. Evol. Microbiol.">
        <title>The Global Catalogue of Microorganisms (GCM) 10K type strain sequencing project: providing services to taxonomists for standard genome sequencing and annotation.</title>
        <authorList>
            <consortium name="The Broad Institute Genomics Platform"/>
            <consortium name="The Broad Institute Genome Sequencing Center for Infectious Disease"/>
            <person name="Wu L."/>
            <person name="Ma J."/>
        </authorList>
    </citation>
    <scope>NUCLEOTIDE SEQUENCE [LARGE SCALE GENOMIC DNA]</scope>
    <source>
        <strain evidence="4">JCM 16026</strain>
    </source>
</reference>
<evidence type="ECO:0000256" key="2">
    <source>
        <dbReference type="SAM" id="SignalP"/>
    </source>
</evidence>
<evidence type="ECO:0000313" key="3">
    <source>
        <dbReference type="EMBL" id="GAA2175335.1"/>
    </source>
</evidence>
<dbReference type="Proteomes" id="UP001501599">
    <property type="component" value="Unassembled WGS sequence"/>
</dbReference>
<protein>
    <recommendedName>
        <fullName evidence="5">Lipoprotein</fullName>
    </recommendedName>
</protein>
<gene>
    <name evidence="3" type="ORF">GCM10009846_24800</name>
</gene>
<evidence type="ECO:0000256" key="1">
    <source>
        <dbReference type="SAM" id="MobiDB-lite"/>
    </source>
</evidence>